<dbReference type="Gene3D" id="1.10.30.10">
    <property type="entry name" value="High mobility group box domain"/>
    <property type="match status" value="1"/>
</dbReference>
<protein>
    <recommendedName>
        <fullName evidence="5">SAP domain-containing protein</fullName>
    </recommendedName>
</protein>
<dbReference type="SMART" id="SM00513">
    <property type="entry name" value="SAP"/>
    <property type="match status" value="1"/>
</dbReference>
<dbReference type="Pfam" id="PF00505">
    <property type="entry name" value="HMG_box"/>
    <property type="match status" value="1"/>
</dbReference>
<evidence type="ECO:0000259" key="3">
    <source>
        <dbReference type="PROSITE" id="PS50800"/>
    </source>
</evidence>
<feature type="compositionally biased region" description="Basic and acidic residues" evidence="1">
    <location>
        <begin position="247"/>
        <end position="256"/>
    </location>
</feature>
<name>A0A6C0K2X3_9ZZZZ</name>
<sequence>MMRDELMNVIDQNISKFLQHLAQSYPQAISMPQLQQSWQDFKSSTTSPAPGTNAVALSTPTTPAPTTPAPVSKKSGYQNFFTIRRVELKAVNPSLSFGELSKLISAEWNVLQPTEKSRFVNLSSASAPAPVSIPPATIPVPVFASAPAPRASSAPLTEKNGPFTLQDLNNKKMDELKDLCEARDLKKSGNKTELIRRLLGHNTDNKPSTATSSSNNALLLTKPASSALVNESSEKRDSSFDIYVSSKSEKRSDFEHSAITPEEEDFEFENLSDKFNSDSESTIQDDDDDDDDAFAITE</sequence>
<organism evidence="4">
    <name type="scientific">viral metagenome</name>
    <dbReference type="NCBI Taxonomy" id="1070528"/>
    <lineage>
        <taxon>unclassified sequences</taxon>
        <taxon>metagenomes</taxon>
        <taxon>organismal metagenomes</taxon>
    </lineage>
</organism>
<evidence type="ECO:0000259" key="2">
    <source>
        <dbReference type="PROSITE" id="PS50118"/>
    </source>
</evidence>
<feature type="compositionally biased region" description="Polar residues" evidence="1">
    <location>
        <begin position="205"/>
        <end position="217"/>
    </location>
</feature>
<dbReference type="PROSITE" id="PS50800">
    <property type="entry name" value="SAP"/>
    <property type="match status" value="1"/>
</dbReference>
<feature type="compositionally biased region" description="Acidic residues" evidence="1">
    <location>
        <begin position="283"/>
        <end position="298"/>
    </location>
</feature>
<dbReference type="SMART" id="SM00398">
    <property type="entry name" value="HMG"/>
    <property type="match status" value="1"/>
</dbReference>
<dbReference type="PROSITE" id="PS50118">
    <property type="entry name" value="HMG_BOX_2"/>
    <property type="match status" value="1"/>
</dbReference>
<dbReference type="InterPro" id="IPR009071">
    <property type="entry name" value="HMG_box_dom"/>
</dbReference>
<dbReference type="Gene3D" id="1.10.720.30">
    <property type="entry name" value="SAP domain"/>
    <property type="match status" value="1"/>
</dbReference>
<evidence type="ECO:0000313" key="4">
    <source>
        <dbReference type="EMBL" id="QHU11436.1"/>
    </source>
</evidence>
<feature type="compositionally biased region" description="Acidic residues" evidence="1">
    <location>
        <begin position="261"/>
        <end position="270"/>
    </location>
</feature>
<proteinExistence type="predicted"/>
<evidence type="ECO:0008006" key="5">
    <source>
        <dbReference type="Google" id="ProtNLM"/>
    </source>
</evidence>
<dbReference type="EMBL" id="MN740785">
    <property type="protein sequence ID" value="QHU11436.1"/>
    <property type="molecule type" value="Genomic_DNA"/>
</dbReference>
<feature type="compositionally biased region" description="Polar residues" evidence="1">
    <location>
        <begin position="39"/>
        <end position="58"/>
    </location>
</feature>
<dbReference type="InterPro" id="IPR036361">
    <property type="entry name" value="SAP_dom_sf"/>
</dbReference>
<reference evidence="4" key="1">
    <citation type="journal article" date="2020" name="Nature">
        <title>Giant virus diversity and host interactions through global metagenomics.</title>
        <authorList>
            <person name="Schulz F."/>
            <person name="Roux S."/>
            <person name="Paez-Espino D."/>
            <person name="Jungbluth S."/>
            <person name="Walsh D.A."/>
            <person name="Denef V.J."/>
            <person name="McMahon K.D."/>
            <person name="Konstantinidis K.T."/>
            <person name="Eloe-Fadrosh E.A."/>
            <person name="Kyrpides N.C."/>
            <person name="Woyke T."/>
        </authorList>
    </citation>
    <scope>NUCLEOTIDE SEQUENCE</scope>
    <source>
        <strain evidence="4">GVMAG-S-1101169-75</strain>
    </source>
</reference>
<feature type="region of interest" description="Disordered" evidence="1">
    <location>
        <begin position="198"/>
        <end position="217"/>
    </location>
</feature>
<feature type="domain" description="SAP" evidence="3">
    <location>
        <begin position="168"/>
        <end position="202"/>
    </location>
</feature>
<dbReference type="InterPro" id="IPR003034">
    <property type="entry name" value="SAP_dom"/>
</dbReference>
<feature type="domain" description="HMG box" evidence="2">
    <location>
        <begin position="70"/>
        <end position="119"/>
    </location>
</feature>
<dbReference type="Pfam" id="PF02037">
    <property type="entry name" value="SAP"/>
    <property type="match status" value="1"/>
</dbReference>
<evidence type="ECO:0000256" key="1">
    <source>
        <dbReference type="SAM" id="MobiDB-lite"/>
    </source>
</evidence>
<dbReference type="SUPFAM" id="SSF68906">
    <property type="entry name" value="SAP domain"/>
    <property type="match status" value="1"/>
</dbReference>
<dbReference type="InterPro" id="IPR036910">
    <property type="entry name" value="HMG_box_dom_sf"/>
</dbReference>
<feature type="region of interest" description="Disordered" evidence="1">
    <location>
        <begin position="247"/>
        <end position="298"/>
    </location>
</feature>
<dbReference type="SUPFAM" id="SSF47095">
    <property type="entry name" value="HMG-box"/>
    <property type="match status" value="1"/>
</dbReference>
<dbReference type="AlphaFoldDB" id="A0A6C0K2X3"/>
<feature type="region of interest" description="Disordered" evidence="1">
    <location>
        <begin position="39"/>
        <end position="73"/>
    </location>
</feature>
<accession>A0A6C0K2X3</accession>